<keyword evidence="2" id="KW-1185">Reference proteome</keyword>
<gene>
    <name evidence="1" type="ORF">RRG08_064065</name>
</gene>
<comment type="caution">
    <text evidence="1">The sequence shown here is derived from an EMBL/GenBank/DDBJ whole genome shotgun (WGS) entry which is preliminary data.</text>
</comment>
<reference evidence="1" key="1">
    <citation type="journal article" date="2023" name="G3 (Bethesda)">
        <title>A reference genome for the long-term kleptoplast-retaining sea slug Elysia crispata morphotype clarki.</title>
        <authorList>
            <person name="Eastman K.E."/>
            <person name="Pendleton A.L."/>
            <person name="Shaikh M.A."/>
            <person name="Suttiyut T."/>
            <person name="Ogas R."/>
            <person name="Tomko P."/>
            <person name="Gavelis G."/>
            <person name="Widhalm J.R."/>
            <person name="Wisecaver J.H."/>
        </authorList>
    </citation>
    <scope>NUCLEOTIDE SEQUENCE</scope>
    <source>
        <strain evidence="1">ECLA1</strain>
    </source>
</reference>
<organism evidence="1 2">
    <name type="scientific">Elysia crispata</name>
    <name type="common">lettuce slug</name>
    <dbReference type="NCBI Taxonomy" id="231223"/>
    <lineage>
        <taxon>Eukaryota</taxon>
        <taxon>Metazoa</taxon>
        <taxon>Spiralia</taxon>
        <taxon>Lophotrochozoa</taxon>
        <taxon>Mollusca</taxon>
        <taxon>Gastropoda</taxon>
        <taxon>Heterobranchia</taxon>
        <taxon>Euthyneura</taxon>
        <taxon>Panpulmonata</taxon>
        <taxon>Sacoglossa</taxon>
        <taxon>Placobranchoidea</taxon>
        <taxon>Plakobranchidae</taxon>
        <taxon>Elysia</taxon>
    </lineage>
</organism>
<evidence type="ECO:0000313" key="2">
    <source>
        <dbReference type="Proteomes" id="UP001283361"/>
    </source>
</evidence>
<dbReference type="Proteomes" id="UP001283361">
    <property type="component" value="Unassembled WGS sequence"/>
</dbReference>
<name>A0AAE0YF92_9GAST</name>
<protein>
    <submittedName>
        <fullName evidence="1">Uncharacterized protein</fullName>
    </submittedName>
</protein>
<accession>A0AAE0YF92</accession>
<evidence type="ECO:0000313" key="1">
    <source>
        <dbReference type="EMBL" id="KAK3743212.1"/>
    </source>
</evidence>
<dbReference type="AlphaFoldDB" id="A0AAE0YF92"/>
<dbReference type="EMBL" id="JAWDGP010006323">
    <property type="protein sequence ID" value="KAK3743212.1"/>
    <property type="molecule type" value="Genomic_DNA"/>
</dbReference>
<proteinExistence type="predicted"/>
<sequence>MPHLFFPIIKTSLEVYAFHPEESVKTGSVFHTRAYIELSPEHQEIMRVFLQATKGCPISQRQIGWLDAAEAGPGLSRHERQLRVARGLTRGWSTFCLHMGIE</sequence>